<dbReference type="Pfam" id="PF03524">
    <property type="entry name" value="CagX"/>
    <property type="match status" value="1"/>
</dbReference>
<dbReference type="Proteomes" id="UP000033618">
    <property type="component" value="Unassembled WGS sequence"/>
</dbReference>
<feature type="region of interest" description="Disordered" evidence="3">
    <location>
        <begin position="339"/>
        <end position="392"/>
    </location>
</feature>
<dbReference type="STRING" id="28092.WM40_09980"/>
<dbReference type="Gene3D" id="1.10.530.10">
    <property type="match status" value="1"/>
</dbReference>
<dbReference type="InterPro" id="IPR023346">
    <property type="entry name" value="Lysozyme-like_dom_sf"/>
</dbReference>
<evidence type="ECO:0000256" key="3">
    <source>
        <dbReference type="SAM" id="MobiDB-lite"/>
    </source>
</evidence>
<dbReference type="CDD" id="cd13400">
    <property type="entry name" value="LT_IagB-like"/>
    <property type="match status" value="1"/>
</dbReference>
<dbReference type="InterPro" id="IPR010258">
    <property type="entry name" value="Conjugal_tfr_TrbG/VirB9/CagX"/>
</dbReference>
<dbReference type="AlphaFoldDB" id="A0A0F5K1L0"/>
<accession>A0A0F5K1L0</accession>
<keyword evidence="2" id="KW-0732">Signal</keyword>
<evidence type="ECO:0000313" key="6">
    <source>
        <dbReference type="Proteomes" id="UP000033618"/>
    </source>
</evidence>
<feature type="compositionally biased region" description="Low complexity" evidence="3">
    <location>
        <begin position="367"/>
        <end position="383"/>
    </location>
</feature>
<sequence>MWVACVCGATAAGIVSARADCIDDAAAFQHVNVSLMRAIAQVETGTHTRVISTNSNGSYDIGLMQINSAWLPALARQGISEQSLFDPCTNAYVAAWILSENIHRFGPTWVAIGAYNASSPSKQLAYAQKVVDAAHSIISPPSSPMPILPPSYTPPQSYNPFETLQVDRIRFAKSPEIAADANAAASGTTPDMKSMTVAPGKYHFGWTITGTPDVRPVQVFDDGTQTFVQLQDLAHAPAIFADTPQGRILLSWKRHPPYAVIDSLQAHLVFQLGSAQAKAERTAVIPSNVAASTHPFSQQESNVTKGNTPDAVAQGVTSAKQTSVAGALWFATVGPQGTSHQASGAARAARANDQPAETTRDLSTEPMTSATTTSAMSSSRAASHPTAAANADSALWYVEPLSKP</sequence>
<dbReference type="EMBL" id="LAQU01000008">
    <property type="protein sequence ID" value="KKB63759.1"/>
    <property type="molecule type" value="Genomic_DNA"/>
</dbReference>
<dbReference type="InterPro" id="IPR033645">
    <property type="entry name" value="VirB9/CagX/TrbG_C"/>
</dbReference>
<keyword evidence="6" id="KW-1185">Reference proteome</keyword>
<feature type="domain" description="Transglycosylase SLT" evidence="4">
    <location>
        <begin position="21"/>
        <end position="118"/>
    </location>
</feature>
<evidence type="ECO:0000256" key="2">
    <source>
        <dbReference type="ARBA" id="ARBA00022729"/>
    </source>
</evidence>
<feature type="region of interest" description="Disordered" evidence="3">
    <location>
        <begin position="293"/>
        <end position="315"/>
    </location>
</feature>
<dbReference type="Pfam" id="PF01464">
    <property type="entry name" value="SLT"/>
    <property type="match status" value="1"/>
</dbReference>
<evidence type="ECO:0000256" key="1">
    <source>
        <dbReference type="ARBA" id="ARBA00006135"/>
    </source>
</evidence>
<organism evidence="5 6">
    <name type="scientific">Robbsia andropogonis</name>
    <dbReference type="NCBI Taxonomy" id="28092"/>
    <lineage>
        <taxon>Bacteria</taxon>
        <taxon>Pseudomonadati</taxon>
        <taxon>Pseudomonadota</taxon>
        <taxon>Betaproteobacteria</taxon>
        <taxon>Burkholderiales</taxon>
        <taxon>Burkholderiaceae</taxon>
        <taxon>Robbsia</taxon>
    </lineage>
</organism>
<evidence type="ECO:0000259" key="4">
    <source>
        <dbReference type="Pfam" id="PF01464"/>
    </source>
</evidence>
<dbReference type="CDD" id="cd06911">
    <property type="entry name" value="VirB9_CagX_TrbG"/>
    <property type="match status" value="1"/>
</dbReference>
<dbReference type="InterPro" id="IPR038161">
    <property type="entry name" value="VirB9/CagX/TrbG_C_sf"/>
</dbReference>
<dbReference type="PATRIC" id="fig|28092.6.peg.2357"/>
<proteinExistence type="inferred from homology"/>
<gene>
    <name evidence="5" type="ORF">WM40_09980</name>
</gene>
<dbReference type="SUPFAM" id="SSF53955">
    <property type="entry name" value="Lysozyme-like"/>
    <property type="match status" value="1"/>
</dbReference>
<evidence type="ECO:0000313" key="5">
    <source>
        <dbReference type="EMBL" id="KKB63759.1"/>
    </source>
</evidence>
<comment type="caution">
    <text evidence="5">The sequence shown here is derived from an EMBL/GenBank/DDBJ whole genome shotgun (WGS) entry which is preliminary data.</text>
</comment>
<protein>
    <recommendedName>
        <fullName evidence="4">Transglycosylase SLT domain-containing protein</fullName>
    </recommendedName>
</protein>
<feature type="compositionally biased region" description="Polar residues" evidence="3">
    <location>
        <begin position="293"/>
        <end position="307"/>
    </location>
</feature>
<dbReference type="InterPro" id="IPR008258">
    <property type="entry name" value="Transglycosylase_SLT_dom_1"/>
</dbReference>
<comment type="similarity">
    <text evidence="1">Belongs to the TrbG/VirB9 family.</text>
</comment>
<dbReference type="Gene3D" id="2.60.40.2500">
    <property type="match status" value="1"/>
</dbReference>
<name>A0A0F5K1L0_9BURK</name>
<reference evidence="5 6" key="1">
    <citation type="submission" date="2015-03" db="EMBL/GenBank/DDBJ databases">
        <title>Draft Genome Sequence of Burkholderia andropogonis type strain ICMP2807, isolated from Sorghum bicolor.</title>
        <authorList>
            <person name="Lopes-Santos L."/>
            <person name="Castro D.B."/>
            <person name="Ottoboni L.M."/>
            <person name="Park D."/>
            <person name="Weirc B.S."/>
            <person name="Destefano S.A."/>
        </authorList>
    </citation>
    <scope>NUCLEOTIDE SEQUENCE [LARGE SCALE GENOMIC DNA]</scope>
    <source>
        <strain evidence="5 6">ICMP2807</strain>
    </source>
</reference>